<name>A0A381UJ61_9ZZZZ</name>
<protein>
    <recommendedName>
        <fullName evidence="2">ABM domain-containing protein</fullName>
    </recommendedName>
</protein>
<dbReference type="AlphaFoldDB" id="A0A381UJ61"/>
<accession>A0A381UJ61</accession>
<sequence>MYYRMTTFSYDPAREGEVIALADSVRDEMKAIDGLQSGCSVRIAEGRSVTVGVYDSAESAAAAQPKVQELLGRMAELLNAPPEVQEGPTIWEL</sequence>
<dbReference type="EMBL" id="UINC01006548">
    <property type="protein sequence ID" value="SVA28189.1"/>
    <property type="molecule type" value="Genomic_DNA"/>
</dbReference>
<evidence type="ECO:0008006" key="2">
    <source>
        <dbReference type="Google" id="ProtNLM"/>
    </source>
</evidence>
<dbReference type="SUPFAM" id="SSF54909">
    <property type="entry name" value="Dimeric alpha+beta barrel"/>
    <property type="match status" value="1"/>
</dbReference>
<evidence type="ECO:0000313" key="1">
    <source>
        <dbReference type="EMBL" id="SVA28189.1"/>
    </source>
</evidence>
<reference evidence="1" key="1">
    <citation type="submission" date="2018-05" db="EMBL/GenBank/DDBJ databases">
        <authorList>
            <person name="Lanie J.A."/>
            <person name="Ng W.-L."/>
            <person name="Kazmierczak K.M."/>
            <person name="Andrzejewski T.M."/>
            <person name="Davidsen T.M."/>
            <person name="Wayne K.J."/>
            <person name="Tettelin H."/>
            <person name="Glass J.I."/>
            <person name="Rusch D."/>
            <person name="Podicherti R."/>
            <person name="Tsui H.-C.T."/>
            <person name="Winkler M.E."/>
        </authorList>
    </citation>
    <scope>NUCLEOTIDE SEQUENCE</scope>
</reference>
<proteinExistence type="predicted"/>
<gene>
    <name evidence="1" type="ORF">METZ01_LOCUS81043</name>
</gene>
<dbReference type="InterPro" id="IPR011008">
    <property type="entry name" value="Dimeric_a/b-barrel"/>
</dbReference>
<organism evidence="1">
    <name type="scientific">marine metagenome</name>
    <dbReference type="NCBI Taxonomy" id="408172"/>
    <lineage>
        <taxon>unclassified sequences</taxon>
        <taxon>metagenomes</taxon>
        <taxon>ecological metagenomes</taxon>
    </lineage>
</organism>